<evidence type="ECO:0000256" key="2">
    <source>
        <dbReference type="RuleBase" id="RU102079"/>
    </source>
</evidence>
<dbReference type="PROSITE" id="PS51304">
    <property type="entry name" value="GALECTIN"/>
    <property type="match status" value="1"/>
</dbReference>
<dbReference type="SMART" id="SM00908">
    <property type="entry name" value="Gal-bind_lectin"/>
    <property type="match status" value="1"/>
</dbReference>
<reference evidence="4 5" key="1">
    <citation type="journal article" date="2012" name="Genome Biol.">
        <title>Sequencing three crocodilian genomes to illuminate the evolution of archosaurs and amniotes.</title>
        <authorList>
            <person name="St John J.A."/>
            <person name="Braun E.L."/>
            <person name="Isberg S.R."/>
            <person name="Miles L.G."/>
            <person name="Chong A.Y."/>
            <person name="Gongora J."/>
            <person name="Dalzell P."/>
            <person name="Moran C."/>
            <person name="Bed'hom B."/>
            <person name="Abzhanov A."/>
            <person name="Burgess S.C."/>
            <person name="Cooksey A.M."/>
            <person name="Castoe T.A."/>
            <person name="Crawford N.G."/>
            <person name="Densmore L.D."/>
            <person name="Drew J.C."/>
            <person name="Edwards S.V."/>
            <person name="Faircloth B.C."/>
            <person name="Fujita M.K."/>
            <person name="Greenwold M.J."/>
            <person name="Hoffmann F.G."/>
            <person name="Howard J.M."/>
            <person name="Iguchi T."/>
            <person name="Janes D.E."/>
            <person name="Khan S.Y."/>
            <person name="Kohno S."/>
            <person name="de Koning A.J."/>
            <person name="Lance S.L."/>
            <person name="McCarthy F.M."/>
            <person name="McCormack J.E."/>
            <person name="Merchant M.E."/>
            <person name="Peterson D.G."/>
            <person name="Pollock D.D."/>
            <person name="Pourmand N."/>
            <person name="Raney B.J."/>
            <person name="Roessler K.A."/>
            <person name="Sanford J.R."/>
            <person name="Sawyer R.H."/>
            <person name="Schmidt C.J."/>
            <person name="Triplett E.W."/>
            <person name="Tuberville T.D."/>
            <person name="Venegas-Anaya M."/>
            <person name="Howard J.T."/>
            <person name="Jarvis E.D."/>
            <person name="Guillette L.J.Jr."/>
            <person name="Glenn T.C."/>
            <person name="Green R.E."/>
            <person name="Ray D.A."/>
        </authorList>
    </citation>
    <scope>NUCLEOTIDE SEQUENCE [LARGE SCALE GENOMIC DNA]</scope>
    <source>
        <strain evidence="4">KSC_2009_1</strain>
    </source>
</reference>
<keyword evidence="5" id="KW-1185">Reference proteome</keyword>
<dbReference type="FunFam" id="2.60.120.200:FF:000021">
    <property type="entry name" value="Galectin"/>
    <property type="match status" value="1"/>
</dbReference>
<dbReference type="PANTHER" id="PTHR11346">
    <property type="entry name" value="GALECTIN"/>
    <property type="match status" value="1"/>
</dbReference>
<dbReference type="Pfam" id="PF00337">
    <property type="entry name" value="Gal-bind_lectin"/>
    <property type="match status" value="1"/>
</dbReference>
<dbReference type="InterPro" id="IPR044156">
    <property type="entry name" value="Galectin-like"/>
</dbReference>
<dbReference type="Gene3D" id="2.60.120.200">
    <property type="match status" value="1"/>
</dbReference>
<dbReference type="GO" id="GO:0030395">
    <property type="term" value="F:lactose binding"/>
    <property type="evidence" value="ECO:0007669"/>
    <property type="project" value="TreeGrafter"/>
</dbReference>
<evidence type="ECO:0000256" key="1">
    <source>
        <dbReference type="ARBA" id="ARBA00022734"/>
    </source>
</evidence>
<sequence length="134" mass="14928">MEHGLEVTHLNIQPGGSIKVRGKILPDAKGFALNVGKDSSNLMLHFNPRFDCHGDVNTIVCNSKEDGAWGAEERETDFPFQQGDKTEICISFDTAELKVGLADKEIVFPNRLSLEKIEYVSTEGDFEVKVIKFN</sequence>
<dbReference type="InterPro" id="IPR013320">
    <property type="entry name" value="ConA-like_dom_sf"/>
</dbReference>
<evidence type="ECO:0000313" key="4">
    <source>
        <dbReference type="EMBL" id="KYO31275.1"/>
    </source>
</evidence>
<proteinExistence type="predicted"/>
<dbReference type="CDD" id="cd00070">
    <property type="entry name" value="GLECT"/>
    <property type="match status" value="1"/>
</dbReference>
<organism evidence="4 5">
    <name type="scientific">Alligator mississippiensis</name>
    <name type="common">American alligator</name>
    <dbReference type="NCBI Taxonomy" id="8496"/>
    <lineage>
        <taxon>Eukaryota</taxon>
        <taxon>Metazoa</taxon>
        <taxon>Chordata</taxon>
        <taxon>Craniata</taxon>
        <taxon>Vertebrata</taxon>
        <taxon>Euteleostomi</taxon>
        <taxon>Archelosauria</taxon>
        <taxon>Archosauria</taxon>
        <taxon>Crocodylia</taxon>
        <taxon>Alligatoridae</taxon>
        <taxon>Alligatorinae</taxon>
        <taxon>Alligator</taxon>
    </lineage>
</organism>
<keyword evidence="1 2" id="KW-0430">Lectin</keyword>
<dbReference type="SUPFAM" id="SSF49899">
    <property type="entry name" value="Concanavalin A-like lectins/glucanases"/>
    <property type="match status" value="1"/>
</dbReference>
<dbReference type="eggNOG" id="KOG3587">
    <property type="taxonomic scope" value="Eukaryota"/>
</dbReference>
<dbReference type="AlphaFoldDB" id="A0A151N3S0"/>
<dbReference type="GO" id="GO:0005615">
    <property type="term" value="C:extracellular space"/>
    <property type="evidence" value="ECO:0007669"/>
    <property type="project" value="TreeGrafter"/>
</dbReference>
<evidence type="ECO:0000313" key="5">
    <source>
        <dbReference type="Proteomes" id="UP000050525"/>
    </source>
</evidence>
<dbReference type="SMART" id="SM00276">
    <property type="entry name" value="GLECT"/>
    <property type="match status" value="1"/>
</dbReference>
<name>A0A151N3S0_ALLMI</name>
<comment type="caution">
    <text evidence="4">The sequence shown here is derived from an EMBL/GenBank/DDBJ whole genome shotgun (WGS) entry which is preliminary data.</text>
</comment>
<protein>
    <recommendedName>
        <fullName evidence="2">Galectin</fullName>
    </recommendedName>
</protein>
<evidence type="ECO:0000259" key="3">
    <source>
        <dbReference type="PROSITE" id="PS51304"/>
    </source>
</evidence>
<gene>
    <name evidence="4" type="primary">CG-16</name>
    <name evidence="4" type="ORF">Y1Q_0016987</name>
</gene>
<accession>A0A151N3S0</accession>
<dbReference type="GO" id="GO:0043236">
    <property type="term" value="F:laminin binding"/>
    <property type="evidence" value="ECO:0007669"/>
    <property type="project" value="TreeGrafter"/>
</dbReference>
<dbReference type="EMBL" id="AKHW03004108">
    <property type="protein sequence ID" value="KYO31275.1"/>
    <property type="molecule type" value="Genomic_DNA"/>
</dbReference>
<dbReference type="Proteomes" id="UP000050525">
    <property type="component" value="Unassembled WGS sequence"/>
</dbReference>
<dbReference type="PANTHER" id="PTHR11346:SF97">
    <property type="entry name" value="GALECTIN-1"/>
    <property type="match status" value="1"/>
</dbReference>
<dbReference type="InterPro" id="IPR001079">
    <property type="entry name" value="Galectin_CRD"/>
</dbReference>
<feature type="domain" description="Galectin" evidence="3">
    <location>
        <begin position="4"/>
        <end position="134"/>
    </location>
</feature>
<dbReference type="KEGG" id="amj:102564870"/>
<dbReference type="OrthoDB" id="8443340at2759"/>
<dbReference type="PhylomeDB" id="A0A151N3S0"/>
<dbReference type="GeneID" id="102564870"/>